<accession>A0A348HH96</accession>
<dbReference type="Pfam" id="PF08543">
    <property type="entry name" value="Phos_pyr_kin"/>
    <property type="match status" value="1"/>
</dbReference>
<evidence type="ECO:0000313" key="7">
    <source>
        <dbReference type="EMBL" id="BBG30998.1"/>
    </source>
</evidence>
<sequence>MASSTTTTAATTPWVLSIQSHVAFGHVGNAAAVFTLQRQGVEVINIHTVQFSNHTGYGVVKGQIFSAEHIRDVLQGIKDRGALGRCQAILSGYLGDASIGQAVLDAVAEVRELNPDADYLCDPVMGDVGRGIYVQPAIPDVMREQVLPAASIITPNRFEFELLTQQEVTSLDDAIEQARTLIARLPKLRCVVITSLDSADIPADELYTVAVTADQAWYVASPKLPVDPLPTGLGDTFSAVMLGRLVQGDDLPEALSHAVSTLSALLSRTENGQRDLPLIAAQDMIVSPAPRYSAVAI</sequence>
<evidence type="ECO:0000256" key="1">
    <source>
        <dbReference type="ARBA" id="ARBA00012104"/>
    </source>
</evidence>
<dbReference type="PANTHER" id="PTHR10534">
    <property type="entry name" value="PYRIDOXAL KINASE"/>
    <property type="match status" value="1"/>
</dbReference>
<dbReference type="AlphaFoldDB" id="A0A348HH96"/>
<dbReference type="EC" id="2.7.1.35" evidence="1"/>
<organism evidence="7 8">
    <name type="scientific">Zymobacter palmae</name>
    <dbReference type="NCBI Taxonomy" id="33074"/>
    <lineage>
        <taxon>Bacteria</taxon>
        <taxon>Pseudomonadati</taxon>
        <taxon>Pseudomonadota</taxon>
        <taxon>Gammaproteobacteria</taxon>
        <taxon>Oceanospirillales</taxon>
        <taxon>Halomonadaceae</taxon>
        <taxon>Zymobacter group</taxon>
        <taxon>Zymobacter</taxon>
    </lineage>
</organism>
<dbReference type="GO" id="GO:0005524">
    <property type="term" value="F:ATP binding"/>
    <property type="evidence" value="ECO:0007669"/>
    <property type="project" value="UniProtKB-KW"/>
</dbReference>
<dbReference type="GO" id="GO:0005829">
    <property type="term" value="C:cytosol"/>
    <property type="evidence" value="ECO:0007669"/>
    <property type="project" value="TreeGrafter"/>
</dbReference>
<dbReference type="InterPro" id="IPR029056">
    <property type="entry name" value="Ribokinase-like"/>
</dbReference>
<dbReference type="EMBL" id="AP018933">
    <property type="protein sequence ID" value="BBG30998.1"/>
    <property type="molecule type" value="Genomic_DNA"/>
</dbReference>
<dbReference type="STRING" id="1123510.GCA_000620025_01271"/>
<evidence type="ECO:0000256" key="3">
    <source>
        <dbReference type="ARBA" id="ARBA00022741"/>
    </source>
</evidence>
<keyword evidence="4 7" id="KW-0418">Kinase</keyword>
<dbReference type="InterPro" id="IPR004625">
    <property type="entry name" value="PyrdxlKinase"/>
</dbReference>
<protein>
    <recommendedName>
        <fullName evidence="1">pyridoxal kinase</fullName>
        <ecNumber evidence="1">2.7.1.35</ecNumber>
    </recommendedName>
</protein>
<keyword evidence="5" id="KW-0067">ATP-binding</keyword>
<dbReference type="GO" id="GO:0008478">
    <property type="term" value="F:pyridoxal kinase activity"/>
    <property type="evidence" value="ECO:0007669"/>
    <property type="project" value="UniProtKB-EC"/>
</dbReference>
<dbReference type="Gene3D" id="3.40.1190.20">
    <property type="match status" value="1"/>
</dbReference>
<keyword evidence="3" id="KW-0547">Nucleotide-binding</keyword>
<evidence type="ECO:0000313" key="8">
    <source>
        <dbReference type="Proteomes" id="UP000267342"/>
    </source>
</evidence>
<dbReference type="NCBIfam" id="TIGR00687">
    <property type="entry name" value="pyridox_kin"/>
    <property type="match status" value="1"/>
</dbReference>
<keyword evidence="8" id="KW-1185">Reference proteome</keyword>
<dbReference type="PANTHER" id="PTHR10534:SF2">
    <property type="entry name" value="PYRIDOXAL KINASE"/>
    <property type="match status" value="1"/>
</dbReference>
<dbReference type="RefSeq" id="WP_038279546.1">
    <property type="nucleotide sequence ID" value="NZ_AP018933.1"/>
</dbReference>
<reference evidence="7 8" key="1">
    <citation type="submission" date="2018-09" db="EMBL/GenBank/DDBJ databases">
        <title>Zymobacter palmae IAM14233 (=T109) whole genome analysis.</title>
        <authorList>
            <person name="Yanase H."/>
        </authorList>
    </citation>
    <scope>NUCLEOTIDE SEQUENCE [LARGE SCALE GENOMIC DNA]</scope>
    <source>
        <strain evidence="7 8">IAM14233</strain>
    </source>
</reference>
<gene>
    <name evidence="7" type="ORF">ZBT109_2266</name>
</gene>
<dbReference type="KEGG" id="zpl:ZBT109_2266"/>
<evidence type="ECO:0000256" key="4">
    <source>
        <dbReference type="ARBA" id="ARBA00022777"/>
    </source>
</evidence>
<proteinExistence type="predicted"/>
<dbReference type="GO" id="GO:0009443">
    <property type="term" value="P:pyridoxal 5'-phosphate salvage"/>
    <property type="evidence" value="ECO:0007669"/>
    <property type="project" value="InterPro"/>
</dbReference>
<evidence type="ECO:0000256" key="2">
    <source>
        <dbReference type="ARBA" id="ARBA00022679"/>
    </source>
</evidence>
<evidence type="ECO:0000256" key="5">
    <source>
        <dbReference type="ARBA" id="ARBA00022840"/>
    </source>
</evidence>
<dbReference type="OrthoDB" id="9800808at2"/>
<dbReference type="NCBIfam" id="NF004398">
    <property type="entry name" value="PRK05756.1"/>
    <property type="match status" value="1"/>
</dbReference>
<evidence type="ECO:0000259" key="6">
    <source>
        <dbReference type="Pfam" id="PF08543"/>
    </source>
</evidence>
<dbReference type="InterPro" id="IPR013749">
    <property type="entry name" value="PM/HMP-P_kinase-1"/>
</dbReference>
<name>A0A348HH96_9GAMM</name>
<feature type="domain" description="Pyridoxamine kinase/Phosphomethylpyrimidine kinase" evidence="6">
    <location>
        <begin position="63"/>
        <end position="267"/>
    </location>
</feature>
<keyword evidence="2" id="KW-0808">Transferase</keyword>
<dbReference type="SUPFAM" id="SSF53613">
    <property type="entry name" value="Ribokinase-like"/>
    <property type="match status" value="1"/>
</dbReference>
<dbReference type="Proteomes" id="UP000267342">
    <property type="component" value="Chromosome"/>
</dbReference>
<dbReference type="CDD" id="cd01173">
    <property type="entry name" value="pyridoxal_pyridoxamine_kinase"/>
    <property type="match status" value="1"/>
</dbReference>